<sequence length="501" mass="53746">MPPSVQDLVTYRNTAVLLAGGTGQRVGLSIPKQLLKIAGKAVIEHTLAVFERAGCIDDIVVMMAPGYVEDVEKIIAKAGFAKVSAVIEGGATRSETTERAIAALGEGLAEGEDRNVLFHDAVRPLLSERVIEDCVAALDRYQAVDVAIPSADTIIVTRTHGEDGEFITDVPDRSRLRRGQTPQAFKLSTIRRAYRIAASDPKFQATDDCSVVLRYLPDVPIHVVAGDEYNMKVTQPVDVFIADKLFQLASTAAPGTGDEAAYRELLHGRTLVVFGGSYGIGADIAALAESHGARVYALGRSTTGTYVENPEHVEEALARAYAETGRIDHVINTAGVLRIGKLAETDTAAIQEALDVNYLAPVQIARAAHKYLAETRGQLLLYTSSSYTRGRAEYSLYSSTKAAMVNLTQALADEWAADGIRVNCVNPERTATPMRTRAFGAEPPGSLLSSEAVARTSLDVLLSELTGHVIDVRQQDPTRGAGEASGFEQALAAVLDRHEDC</sequence>
<feature type="site" description="Positions MEP for the nucleophilic attack" evidence="4">
    <location>
        <position position="232"/>
    </location>
</feature>
<dbReference type="Gene3D" id="3.90.550.10">
    <property type="entry name" value="Spore Coat Polysaccharide Biosynthesis Protein SpsA, Chain A"/>
    <property type="match status" value="1"/>
</dbReference>
<feature type="site" description="Transition state stabilizer" evidence="4">
    <location>
        <position position="25"/>
    </location>
</feature>
<dbReference type="InterPro" id="IPR036291">
    <property type="entry name" value="NAD(P)-bd_dom_sf"/>
</dbReference>
<accession>A0ABP8ZX23</accession>
<dbReference type="CDD" id="cd02516">
    <property type="entry name" value="CDP-ME_synthetase"/>
    <property type="match status" value="1"/>
</dbReference>
<evidence type="ECO:0000256" key="2">
    <source>
        <dbReference type="ARBA" id="ARBA00022679"/>
    </source>
</evidence>
<proteinExistence type="inferred from homology"/>
<comment type="similarity">
    <text evidence="1">Belongs to the short-chain dehydrogenases/reductases (SDR) family.</text>
</comment>
<evidence type="ECO:0000256" key="3">
    <source>
        <dbReference type="ARBA" id="ARBA00022695"/>
    </source>
</evidence>
<gene>
    <name evidence="4" type="primary">ispD</name>
    <name evidence="5" type="ORF">GCM10023329_13580</name>
</gene>
<dbReference type="CDD" id="cd05233">
    <property type="entry name" value="SDR_c"/>
    <property type="match status" value="1"/>
</dbReference>
<feature type="site" description="Positions MEP for the nucleophilic attack" evidence="4">
    <location>
        <position position="173"/>
    </location>
</feature>
<evidence type="ECO:0000256" key="4">
    <source>
        <dbReference type="HAMAP-Rule" id="MF_00108"/>
    </source>
</evidence>
<dbReference type="InterPro" id="IPR034683">
    <property type="entry name" value="IspD/TarI"/>
</dbReference>
<dbReference type="PRINTS" id="PR00080">
    <property type="entry name" value="SDRFAMILY"/>
</dbReference>
<evidence type="ECO:0000256" key="1">
    <source>
        <dbReference type="ARBA" id="ARBA00006484"/>
    </source>
</evidence>
<dbReference type="Pfam" id="PF00106">
    <property type="entry name" value="adh_short"/>
    <property type="match status" value="1"/>
</dbReference>
<dbReference type="SUPFAM" id="SSF53448">
    <property type="entry name" value="Nucleotide-diphospho-sugar transferases"/>
    <property type="match status" value="1"/>
</dbReference>
<dbReference type="Gene3D" id="3.40.50.720">
    <property type="entry name" value="NAD(P)-binding Rossmann-like Domain"/>
    <property type="match status" value="1"/>
</dbReference>
<dbReference type="InterPro" id="IPR050088">
    <property type="entry name" value="IspD/TarI_cytidylyltransf_bact"/>
</dbReference>
<dbReference type="InterPro" id="IPR020904">
    <property type="entry name" value="Sc_DH/Rdtase_CS"/>
</dbReference>
<comment type="function">
    <text evidence="4">Catalyzes the formation of 4-diphosphocytidyl-2-C-methyl-D-erythritol from CTP and 2-C-methyl-D-erythritol 4-phosphate (MEP).</text>
</comment>
<comment type="pathway">
    <text evidence="4">Isoprenoid biosynthesis; isopentenyl diphosphate biosynthesis via DXP pathway; isopentenyl diphosphate from 1-deoxy-D-xylulose 5-phosphate: step 2/6.</text>
</comment>
<dbReference type="InterPro" id="IPR012115">
    <property type="entry name" value="CDP-ribitol_syn"/>
</dbReference>
<keyword evidence="3 4" id="KW-0548">Nucleotidyltransferase</keyword>
<dbReference type="InterPro" id="IPR002347">
    <property type="entry name" value="SDR_fam"/>
</dbReference>
<comment type="similarity">
    <text evidence="4">Belongs to the IspD/TarI cytidylyltransferase family. IspD subfamily.</text>
</comment>
<evidence type="ECO:0000313" key="6">
    <source>
        <dbReference type="Proteomes" id="UP001501147"/>
    </source>
</evidence>
<keyword evidence="6" id="KW-1185">Reference proteome</keyword>
<keyword evidence="4" id="KW-0414">Isoprene biosynthesis</keyword>
<dbReference type="HAMAP" id="MF_00108">
    <property type="entry name" value="IspD"/>
    <property type="match status" value="1"/>
</dbReference>
<keyword evidence="2 4" id="KW-0808">Transferase</keyword>
<reference evidence="6" key="1">
    <citation type="journal article" date="2019" name="Int. J. Syst. Evol. Microbiol.">
        <title>The Global Catalogue of Microorganisms (GCM) 10K type strain sequencing project: providing services to taxonomists for standard genome sequencing and annotation.</title>
        <authorList>
            <consortium name="The Broad Institute Genomics Platform"/>
            <consortium name="The Broad Institute Genome Sequencing Center for Infectious Disease"/>
            <person name="Wu L."/>
            <person name="Ma J."/>
        </authorList>
    </citation>
    <scope>NUCLEOTIDE SEQUENCE [LARGE SCALE GENOMIC DNA]</scope>
    <source>
        <strain evidence="6">JCM 18324</strain>
    </source>
</reference>
<dbReference type="PRINTS" id="PR00081">
    <property type="entry name" value="GDHRDH"/>
</dbReference>
<protein>
    <recommendedName>
        <fullName evidence="4">2-C-methyl-D-erythritol 4-phosphate cytidylyltransferase</fullName>
        <ecNumber evidence="4">2.7.7.60</ecNumber>
    </recommendedName>
    <alternativeName>
        <fullName evidence="4">4-diphosphocytidyl-2C-methyl-D-erythritol synthase</fullName>
    </alternativeName>
    <alternativeName>
        <fullName evidence="4">MEP cytidylyltransferase</fullName>
        <shortName evidence="4">MCT</shortName>
    </alternativeName>
</protein>
<dbReference type="PANTHER" id="PTHR32125">
    <property type="entry name" value="2-C-METHYL-D-ERYTHRITOL 4-PHOSPHATE CYTIDYLYLTRANSFERASE, CHLOROPLASTIC"/>
    <property type="match status" value="1"/>
</dbReference>
<dbReference type="Proteomes" id="UP001501147">
    <property type="component" value="Unassembled WGS sequence"/>
</dbReference>
<dbReference type="PANTHER" id="PTHR32125:SF4">
    <property type="entry name" value="2-C-METHYL-D-ERYTHRITOL 4-PHOSPHATE CYTIDYLYLTRANSFERASE, CHLOROPLASTIC"/>
    <property type="match status" value="1"/>
</dbReference>
<name>A0ABP8ZX23_9ACTN</name>
<comment type="caution">
    <text evidence="5">The sequence shown here is derived from an EMBL/GenBank/DDBJ whole genome shotgun (WGS) entry which is preliminary data.</text>
</comment>
<feature type="site" description="Transition state stabilizer" evidence="4">
    <location>
        <position position="32"/>
    </location>
</feature>
<dbReference type="SUPFAM" id="SSF51735">
    <property type="entry name" value="NAD(P)-binding Rossmann-fold domains"/>
    <property type="match status" value="1"/>
</dbReference>
<organism evidence="5 6">
    <name type="scientific">Streptomyces sanyensis</name>
    <dbReference type="NCBI Taxonomy" id="568869"/>
    <lineage>
        <taxon>Bacteria</taxon>
        <taxon>Bacillati</taxon>
        <taxon>Actinomycetota</taxon>
        <taxon>Actinomycetes</taxon>
        <taxon>Kitasatosporales</taxon>
        <taxon>Streptomycetaceae</taxon>
        <taxon>Streptomyces</taxon>
    </lineage>
</organism>
<dbReference type="GO" id="GO:0016779">
    <property type="term" value="F:nucleotidyltransferase activity"/>
    <property type="evidence" value="ECO:0007669"/>
    <property type="project" value="UniProtKB-KW"/>
</dbReference>
<evidence type="ECO:0000313" key="5">
    <source>
        <dbReference type="EMBL" id="GAA4768244.1"/>
    </source>
</evidence>
<dbReference type="Pfam" id="PF01128">
    <property type="entry name" value="IspD"/>
    <property type="match status" value="1"/>
</dbReference>
<dbReference type="InterPro" id="IPR029044">
    <property type="entry name" value="Nucleotide-diphossugar_trans"/>
</dbReference>
<dbReference type="PIRSF" id="PIRSF036586">
    <property type="entry name" value="CDP-ribitol_syn"/>
    <property type="match status" value="1"/>
</dbReference>
<dbReference type="EMBL" id="BAABJV010000002">
    <property type="protein sequence ID" value="GAA4768244.1"/>
    <property type="molecule type" value="Genomic_DNA"/>
</dbReference>
<comment type="catalytic activity">
    <reaction evidence="4">
        <text>2-C-methyl-D-erythritol 4-phosphate + CTP + H(+) = 4-CDP-2-C-methyl-D-erythritol + diphosphate</text>
        <dbReference type="Rhea" id="RHEA:13429"/>
        <dbReference type="ChEBI" id="CHEBI:15378"/>
        <dbReference type="ChEBI" id="CHEBI:33019"/>
        <dbReference type="ChEBI" id="CHEBI:37563"/>
        <dbReference type="ChEBI" id="CHEBI:57823"/>
        <dbReference type="ChEBI" id="CHEBI:58262"/>
        <dbReference type="EC" id="2.7.7.60"/>
    </reaction>
</comment>
<dbReference type="InterPro" id="IPR001228">
    <property type="entry name" value="IspD"/>
</dbReference>
<dbReference type="PROSITE" id="PS00061">
    <property type="entry name" value="ADH_SHORT"/>
    <property type="match status" value="1"/>
</dbReference>
<dbReference type="EC" id="2.7.7.60" evidence="4"/>